<evidence type="ECO:0000313" key="5">
    <source>
        <dbReference type="Proteomes" id="UP000293300"/>
    </source>
</evidence>
<dbReference type="PANTHER" id="PTHR47199:SF2">
    <property type="entry name" value="PHOTOSYSTEM II STABILITY_ASSEMBLY FACTOR HCF136, CHLOROPLASTIC"/>
    <property type="match status" value="1"/>
</dbReference>
<gene>
    <name evidence="4" type="ORF">EZL74_05625</name>
</gene>
<sequence length="343" mass="37932">MRLELINFELKTMKNSIYLLAAITLSVFYSCSSDSTNNTETIPDLSLSNLITINANIPQDYYDGLTFTDENTGYAVSRLGKIVKTTDGGVNWNLLNSNVTFPLKEIQFVTQNTGFVIGGDNTGSYLLKTTNAGQSWTTINLNNTANGAPNGMFFKNENEGFITGNKLFIKTTDGGLTWTSVLANADENFNDVKFRDSNYGIATVNSSAYYKTIDGGQNWQSIDLINQNNLSSIYFVSGKTVVKNEGKLINLLDNSSITLPNPVNKLLYLNALKCIGIGQHYENSFFPYGDILLTNNNWGTFLQKSYQPSSEAMNFTAVAKMDSHKIMILGNGQLHTMVVKLNY</sequence>
<dbReference type="InterPro" id="IPR036278">
    <property type="entry name" value="Sialidase_sf"/>
</dbReference>
<dbReference type="SUPFAM" id="SSF110296">
    <property type="entry name" value="Oligoxyloglucan reducing end-specific cellobiohydrolase"/>
    <property type="match status" value="1"/>
</dbReference>
<dbReference type="Gene3D" id="2.130.10.10">
    <property type="entry name" value="YVTN repeat-like/Quinoprotein amine dehydrogenase"/>
    <property type="match status" value="2"/>
</dbReference>
<dbReference type="InterPro" id="IPR028203">
    <property type="entry name" value="PSII_CF48-like_dom"/>
</dbReference>
<protein>
    <recommendedName>
        <fullName evidence="3">Photosynthesis system II assembly factor Ycf48/Hcf136-like domain-containing protein</fullName>
    </recommendedName>
</protein>
<dbReference type="SUPFAM" id="SSF50939">
    <property type="entry name" value="Sialidases"/>
    <property type="match status" value="1"/>
</dbReference>
<feature type="domain" description="Photosynthesis system II assembly factor Ycf48/Hcf136-like" evidence="3">
    <location>
        <begin position="59"/>
        <end position="151"/>
    </location>
</feature>
<dbReference type="PANTHER" id="PTHR47199">
    <property type="entry name" value="PHOTOSYSTEM II STABILITY/ASSEMBLY FACTOR HCF136, CHLOROPLASTIC"/>
    <property type="match status" value="1"/>
</dbReference>
<keyword evidence="2" id="KW-0604">Photosystem II</keyword>
<dbReference type="GO" id="GO:0015979">
    <property type="term" value="P:photosynthesis"/>
    <property type="evidence" value="ECO:0007669"/>
    <property type="project" value="UniProtKB-KW"/>
</dbReference>
<proteinExistence type="predicted"/>
<dbReference type="EMBL" id="SJPE01000005">
    <property type="protein sequence ID" value="TBX69895.1"/>
    <property type="molecule type" value="Genomic_DNA"/>
</dbReference>
<dbReference type="AlphaFoldDB" id="A0A4V2L5A6"/>
<feature type="domain" description="Photosynthesis system II assembly factor Ycf48/Hcf136-like" evidence="3">
    <location>
        <begin position="153"/>
        <end position="227"/>
    </location>
</feature>
<keyword evidence="5" id="KW-1185">Reference proteome</keyword>
<evidence type="ECO:0000256" key="1">
    <source>
        <dbReference type="ARBA" id="ARBA00022531"/>
    </source>
</evidence>
<dbReference type="InterPro" id="IPR015943">
    <property type="entry name" value="WD40/YVTN_repeat-like_dom_sf"/>
</dbReference>
<evidence type="ECO:0000256" key="2">
    <source>
        <dbReference type="ARBA" id="ARBA00023276"/>
    </source>
</evidence>
<keyword evidence="1" id="KW-0602">Photosynthesis</keyword>
<accession>A0A4V2L5A6</accession>
<evidence type="ECO:0000259" key="3">
    <source>
        <dbReference type="Pfam" id="PF14870"/>
    </source>
</evidence>
<dbReference type="GO" id="GO:0009523">
    <property type="term" value="C:photosystem II"/>
    <property type="evidence" value="ECO:0007669"/>
    <property type="project" value="UniProtKB-KW"/>
</dbReference>
<dbReference type="PROSITE" id="PS51257">
    <property type="entry name" value="PROKAR_LIPOPROTEIN"/>
    <property type="match status" value="1"/>
</dbReference>
<organism evidence="4 5">
    <name type="scientific">Flavobacterium silvisoli</name>
    <dbReference type="NCBI Taxonomy" id="2529433"/>
    <lineage>
        <taxon>Bacteria</taxon>
        <taxon>Pseudomonadati</taxon>
        <taxon>Bacteroidota</taxon>
        <taxon>Flavobacteriia</taxon>
        <taxon>Flavobacteriales</taxon>
        <taxon>Flavobacteriaceae</taxon>
        <taxon>Flavobacterium</taxon>
    </lineage>
</organism>
<name>A0A4V2L5A6_9FLAO</name>
<dbReference type="Proteomes" id="UP000293300">
    <property type="component" value="Unassembled WGS sequence"/>
</dbReference>
<comment type="caution">
    <text evidence="4">The sequence shown here is derived from an EMBL/GenBank/DDBJ whole genome shotgun (WGS) entry which is preliminary data.</text>
</comment>
<reference evidence="4 5" key="1">
    <citation type="submission" date="2019-02" db="EMBL/GenBank/DDBJ databases">
        <title>Flavobacterium sp. RD-2-33 isolated from forest soil.</title>
        <authorList>
            <person name="Chaudhary D.K."/>
        </authorList>
    </citation>
    <scope>NUCLEOTIDE SEQUENCE [LARGE SCALE GENOMIC DNA]</scope>
    <source>
        <strain evidence="4 5">RD-2-33</strain>
    </source>
</reference>
<dbReference type="Pfam" id="PF14870">
    <property type="entry name" value="PSII_BNR"/>
    <property type="match status" value="2"/>
</dbReference>
<evidence type="ECO:0000313" key="4">
    <source>
        <dbReference type="EMBL" id="TBX69895.1"/>
    </source>
</evidence>